<feature type="compositionally biased region" description="Polar residues" evidence="1">
    <location>
        <begin position="143"/>
        <end position="155"/>
    </location>
</feature>
<evidence type="ECO:0000256" key="1">
    <source>
        <dbReference type="SAM" id="MobiDB-lite"/>
    </source>
</evidence>
<dbReference type="OrthoDB" id="128686at2759"/>
<keyword evidence="4" id="KW-1185">Reference proteome</keyword>
<accession>A0A225W262</accession>
<feature type="region of interest" description="Disordered" evidence="1">
    <location>
        <begin position="129"/>
        <end position="165"/>
    </location>
</feature>
<comment type="caution">
    <text evidence="3">The sequence shown here is derived from an EMBL/GenBank/DDBJ whole genome shotgun (WGS) entry which is preliminary data.</text>
</comment>
<evidence type="ECO:0000313" key="4">
    <source>
        <dbReference type="Proteomes" id="UP000198211"/>
    </source>
</evidence>
<protein>
    <submittedName>
        <fullName evidence="3">DNA binding protein</fullName>
    </submittedName>
</protein>
<dbReference type="InterPro" id="IPR029466">
    <property type="entry name" value="NAM-associated_C"/>
</dbReference>
<gene>
    <name evidence="3" type="ORF">PHMEG_00015712</name>
</gene>
<name>A0A225W262_9STRA</name>
<reference evidence="4" key="1">
    <citation type="submission" date="2017-03" db="EMBL/GenBank/DDBJ databases">
        <title>Phytopthora megakarya and P. palmivora, two closely related causual agents of cacao black pod achieved similar genome size and gene model numbers by different mechanisms.</title>
        <authorList>
            <person name="Ali S."/>
            <person name="Shao J."/>
            <person name="Larry D.J."/>
            <person name="Kronmiller B."/>
            <person name="Shen D."/>
            <person name="Strem M.D."/>
            <person name="Melnick R.L."/>
            <person name="Guiltinan M.J."/>
            <person name="Tyler B.M."/>
            <person name="Meinhardt L.W."/>
            <person name="Bailey B.A."/>
        </authorList>
    </citation>
    <scope>NUCLEOTIDE SEQUENCE [LARGE SCALE GENOMIC DNA]</scope>
    <source>
        <strain evidence="4">zdho120</strain>
    </source>
</reference>
<evidence type="ECO:0000313" key="3">
    <source>
        <dbReference type="EMBL" id="OWZ11288.1"/>
    </source>
</evidence>
<dbReference type="Proteomes" id="UP000198211">
    <property type="component" value="Unassembled WGS sequence"/>
</dbReference>
<dbReference type="Pfam" id="PF14303">
    <property type="entry name" value="NAM-associated"/>
    <property type="match status" value="1"/>
</dbReference>
<organism evidence="3 4">
    <name type="scientific">Phytophthora megakarya</name>
    <dbReference type="NCBI Taxonomy" id="4795"/>
    <lineage>
        <taxon>Eukaryota</taxon>
        <taxon>Sar</taxon>
        <taxon>Stramenopiles</taxon>
        <taxon>Oomycota</taxon>
        <taxon>Peronosporomycetes</taxon>
        <taxon>Peronosporales</taxon>
        <taxon>Peronosporaceae</taxon>
        <taxon>Phytophthora</taxon>
    </lineage>
</organism>
<dbReference type="EMBL" id="NBNE01002169">
    <property type="protein sequence ID" value="OWZ11288.1"/>
    <property type="molecule type" value="Genomic_DNA"/>
</dbReference>
<evidence type="ECO:0000259" key="2">
    <source>
        <dbReference type="Pfam" id="PF14303"/>
    </source>
</evidence>
<dbReference type="PANTHER" id="PTHR45023:SF4">
    <property type="entry name" value="GLYCINE-RICH PROTEIN-RELATED"/>
    <property type="match status" value="1"/>
</dbReference>
<proteinExistence type="predicted"/>
<dbReference type="STRING" id="4795.A0A225W262"/>
<dbReference type="PANTHER" id="PTHR45023">
    <property type="match status" value="1"/>
</dbReference>
<feature type="domain" description="No apical meristem-associated C-terminal" evidence="2">
    <location>
        <begin position="99"/>
        <end position="228"/>
    </location>
</feature>
<sequence>MVARAWVTVSNDTIVATDQTGGEFWEKVASHYNSIRPRSLEKYARKASSVEKRWKIIRLAVGKFCGYYASILQLNESGKNAEDHIDDAVQMYEKMQNQSFEFVDSWRELRDEPKWKDLRSSSNVRLSGSVRAADGLDQHRNGETTPNGDGNSRSRSIGKKKAKAERSIEVSTNRIADAAIKMSAASAEKVSIAAEKLKLLREREENRILFQPTAGLDAISLRILELKKLGILRRLEAVSCDETIMYIWSNDVPYYT</sequence>
<dbReference type="AlphaFoldDB" id="A0A225W262"/>